<dbReference type="GO" id="GO:0005539">
    <property type="term" value="F:glycosaminoglycan binding"/>
    <property type="evidence" value="ECO:0007669"/>
    <property type="project" value="TreeGrafter"/>
</dbReference>
<keyword evidence="2 5" id="KW-0732">Signal</keyword>
<dbReference type="InterPro" id="IPR000917">
    <property type="entry name" value="Sulfatase_N"/>
</dbReference>
<dbReference type="PROSITE" id="PS00523">
    <property type="entry name" value="SULFATASE_1"/>
    <property type="match status" value="1"/>
</dbReference>
<keyword evidence="4" id="KW-0325">Glycoprotein</keyword>
<dbReference type="EMBL" id="KE652875">
    <property type="protein sequence ID" value="EQL00254.1"/>
    <property type="molecule type" value="Genomic_DNA"/>
</dbReference>
<dbReference type="InterPro" id="IPR024607">
    <property type="entry name" value="Sulfatase_CS"/>
</dbReference>
<protein>
    <submittedName>
        <fullName evidence="7">Arylsulfatase</fullName>
    </submittedName>
</protein>
<dbReference type="CDD" id="cd16147">
    <property type="entry name" value="G6S"/>
    <property type="match status" value="1"/>
</dbReference>
<keyword evidence="3" id="KW-0378">Hydrolase</keyword>
<dbReference type="HOGENOM" id="CLU_006332_4_0_1"/>
<organism evidence="7 8">
    <name type="scientific">Ophiocordyceps sinensis (strain Co18 / CGMCC 3.14243)</name>
    <name type="common">Yarsagumba caterpillar fungus</name>
    <name type="synonym">Hirsutella sinensis</name>
    <dbReference type="NCBI Taxonomy" id="911162"/>
    <lineage>
        <taxon>Eukaryota</taxon>
        <taxon>Fungi</taxon>
        <taxon>Dikarya</taxon>
        <taxon>Ascomycota</taxon>
        <taxon>Pezizomycotina</taxon>
        <taxon>Sordariomycetes</taxon>
        <taxon>Hypocreomycetidae</taxon>
        <taxon>Hypocreales</taxon>
        <taxon>Ophiocordycipitaceae</taxon>
        <taxon>Ophiocordyceps</taxon>
    </lineage>
</organism>
<evidence type="ECO:0000256" key="1">
    <source>
        <dbReference type="ARBA" id="ARBA00008779"/>
    </source>
</evidence>
<proteinExistence type="inferred from homology"/>
<evidence type="ECO:0000256" key="2">
    <source>
        <dbReference type="ARBA" id="ARBA00022729"/>
    </source>
</evidence>
<sequence length="341" mass="38107">MAPILLLLASLWIAVGSASVASSKNASSDDSHRGQPNFIFIMTDDQDLLLNSLDYQPLVKRHFIDKGTMFQKHFCTVSICCPSRVSLLTGRAAHNTNVTDVAAPYGGYSKFIAEGLNDRYLPVWLQEAGYNTYFTGKLMNGHATDSYNKPYAAGWTRSEFLLDPYTYLYNNASTVLDNGEYTFNPGRYSTDLIAERSVEFLDDAVAGGRPFFLIVNPMAPHAETIFHAETVFQRGGVQHNPPVPAERHEHLFADAQVPRTPSFNPIVIRLGDEIHRRRLRALQAVDELVESIVLRLEAHPDILANTYLFYPSDNGFHIGQHRLPPGKTCNIEEDMTSTCPL</sequence>
<feature type="domain" description="Sulfatase N-terminal" evidence="6">
    <location>
        <begin position="36"/>
        <end position="333"/>
    </location>
</feature>
<evidence type="ECO:0000259" key="6">
    <source>
        <dbReference type="Pfam" id="PF00884"/>
    </source>
</evidence>
<evidence type="ECO:0000256" key="4">
    <source>
        <dbReference type="ARBA" id="ARBA00023180"/>
    </source>
</evidence>
<evidence type="ECO:0000313" key="7">
    <source>
        <dbReference type="EMBL" id="EQL00254.1"/>
    </source>
</evidence>
<dbReference type="GO" id="GO:0008449">
    <property type="term" value="F:N-acetylglucosamine-6-sulfatase activity"/>
    <property type="evidence" value="ECO:0007669"/>
    <property type="project" value="TreeGrafter"/>
</dbReference>
<dbReference type="SUPFAM" id="SSF53649">
    <property type="entry name" value="Alkaline phosphatase-like"/>
    <property type="match status" value="1"/>
</dbReference>
<name>T5ACE7_OPHSC</name>
<comment type="similarity">
    <text evidence="1">Belongs to the sulfatase family.</text>
</comment>
<dbReference type="PANTHER" id="PTHR43108">
    <property type="entry name" value="N-ACETYLGLUCOSAMINE-6-SULFATASE FAMILY MEMBER"/>
    <property type="match status" value="1"/>
</dbReference>
<reference evidence="7 8" key="1">
    <citation type="journal article" date="2013" name="Chin. Sci. Bull.">
        <title>Genome survey uncovers the secrets of sex and lifestyle in caterpillar fungus.</title>
        <authorList>
            <person name="Hu X."/>
            <person name="Zhang Y."/>
            <person name="Xiao G."/>
            <person name="Zheng P."/>
            <person name="Xia Y."/>
            <person name="Zhang X."/>
            <person name="St Leger R.J."/>
            <person name="Liu X."/>
            <person name="Wang C."/>
        </authorList>
    </citation>
    <scope>NUCLEOTIDE SEQUENCE [LARGE SCALE GENOMIC DNA]</scope>
    <source>
        <strain evidence="8">Co18 / CGMCC 3.14243</strain>
        <tissue evidence="7">Fruit-body</tissue>
    </source>
</reference>
<evidence type="ECO:0000256" key="5">
    <source>
        <dbReference type="SAM" id="SignalP"/>
    </source>
</evidence>
<dbReference type="AlphaFoldDB" id="T5ACE7"/>
<evidence type="ECO:0000256" key="3">
    <source>
        <dbReference type="ARBA" id="ARBA00022801"/>
    </source>
</evidence>
<feature type="chain" id="PRO_5004605855" evidence="5">
    <location>
        <begin position="19"/>
        <end position="341"/>
    </location>
</feature>
<dbReference type="OrthoDB" id="96314at2759"/>
<dbReference type="Proteomes" id="UP000019374">
    <property type="component" value="Unassembled WGS sequence"/>
</dbReference>
<gene>
    <name evidence="7" type="ORF">OCS_04030</name>
</gene>
<dbReference type="Gene3D" id="3.40.720.10">
    <property type="entry name" value="Alkaline Phosphatase, subunit A"/>
    <property type="match status" value="1"/>
</dbReference>
<feature type="signal peptide" evidence="5">
    <location>
        <begin position="1"/>
        <end position="18"/>
    </location>
</feature>
<dbReference type="InterPro" id="IPR017850">
    <property type="entry name" value="Alkaline_phosphatase_core_sf"/>
</dbReference>
<dbReference type="eggNOG" id="KOG3731">
    <property type="taxonomic scope" value="Eukaryota"/>
</dbReference>
<accession>T5ACE7</accession>
<evidence type="ECO:0000313" key="8">
    <source>
        <dbReference type="Proteomes" id="UP000019374"/>
    </source>
</evidence>
<dbReference type="Pfam" id="PF00884">
    <property type="entry name" value="Sulfatase"/>
    <property type="match status" value="1"/>
</dbReference>
<dbReference type="PANTHER" id="PTHR43108:SF8">
    <property type="entry name" value="SD21168P"/>
    <property type="match status" value="1"/>
</dbReference>